<evidence type="ECO:0000313" key="7">
    <source>
        <dbReference type="Proteomes" id="UP000616724"/>
    </source>
</evidence>
<dbReference type="Pfam" id="PF03450">
    <property type="entry name" value="CO_deh_flav_C"/>
    <property type="match status" value="2"/>
</dbReference>
<dbReference type="RefSeq" id="WP_203890404.1">
    <property type="nucleotide sequence ID" value="NZ_BOOH01000018.1"/>
</dbReference>
<dbReference type="PROSITE" id="PS51387">
    <property type="entry name" value="FAD_PCMH"/>
    <property type="match status" value="1"/>
</dbReference>
<dbReference type="AlphaFoldDB" id="A0A8J3RIV6"/>
<evidence type="ECO:0000256" key="3">
    <source>
        <dbReference type="ARBA" id="ARBA00023002"/>
    </source>
</evidence>
<evidence type="ECO:0000256" key="2">
    <source>
        <dbReference type="ARBA" id="ARBA00022827"/>
    </source>
</evidence>
<dbReference type="InterPro" id="IPR016166">
    <property type="entry name" value="FAD-bd_PCMH"/>
</dbReference>
<keyword evidence="2" id="KW-0274">FAD</keyword>
<evidence type="ECO:0000259" key="5">
    <source>
        <dbReference type="PROSITE" id="PS51387"/>
    </source>
</evidence>
<keyword evidence="1" id="KW-0285">Flavoprotein</keyword>
<dbReference type="Gene3D" id="3.30.43.10">
    <property type="entry name" value="Uridine Diphospho-n-acetylenolpyruvylglucosamine Reductase, domain 2"/>
    <property type="match status" value="1"/>
</dbReference>
<dbReference type="PANTHER" id="PTHR42659:SF2">
    <property type="entry name" value="XANTHINE DEHYDROGENASE SUBUNIT C-RELATED"/>
    <property type="match status" value="1"/>
</dbReference>
<dbReference type="GO" id="GO:0016491">
    <property type="term" value="F:oxidoreductase activity"/>
    <property type="evidence" value="ECO:0007669"/>
    <property type="project" value="UniProtKB-KW"/>
</dbReference>
<dbReference type="Gene3D" id="3.30.465.10">
    <property type="match status" value="1"/>
</dbReference>
<dbReference type="InterPro" id="IPR002346">
    <property type="entry name" value="Mopterin_DH_FAD-bd"/>
</dbReference>
<dbReference type="Proteomes" id="UP000616724">
    <property type="component" value="Unassembled WGS sequence"/>
</dbReference>
<protein>
    <submittedName>
        <fullName evidence="6">Carbon-monoxide dehydrogenase medium subunit</fullName>
    </submittedName>
</protein>
<evidence type="ECO:0000256" key="4">
    <source>
        <dbReference type="SAM" id="MobiDB-lite"/>
    </source>
</evidence>
<dbReference type="InterPro" id="IPR016167">
    <property type="entry name" value="FAD-bd_PCMH_sub1"/>
</dbReference>
<dbReference type="Gene3D" id="3.30.390.50">
    <property type="entry name" value="CO dehydrogenase flavoprotein, C-terminal domain"/>
    <property type="match status" value="1"/>
</dbReference>
<reference evidence="6 7" key="1">
    <citation type="submission" date="2021-01" db="EMBL/GenBank/DDBJ databases">
        <title>Whole genome shotgun sequence of Planobispora longispora NBRC 13918.</title>
        <authorList>
            <person name="Komaki H."/>
            <person name="Tamura T."/>
        </authorList>
    </citation>
    <scope>NUCLEOTIDE SEQUENCE [LARGE SCALE GENOMIC DNA]</scope>
    <source>
        <strain evidence="6 7">NBRC 13918</strain>
    </source>
</reference>
<feature type="region of interest" description="Disordered" evidence="4">
    <location>
        <begin position="240"/>
        <end position="286"/>
    </location>
</feature>
<dbReference type="GO" id="GO:0071949">
    <property type="term" value="F:FAD binding"/>
    <property type="evidence" value="ECO:0007669"/>
    <property type="project" value="InterPro"/>
</dbReference>
<dbReference type="SMART" id="SM01092">
    <property type="entry name" value="CO_deh_flav_C"/>
    <property type="match status" value="1"/>
</dbReference>
<comment type="caution">
    <text evidence="6">The sequence shown here is derived from an EMBL/GenBank/DDBJ whole genome shotgun (WGS) entry which is preliminary data.</text>
</comment>
<dbReference type="SUPFAM" id="SSF55447">
    <property type="entry name" value="CO dehydrogenase flavoprotein C-terminal domain-like"/>
    <property type="match status" value="1"/>
</dbReference>
<gene>
    <name evidence="6" type="primary">cutM</name>
    <name evidence="6" type="ORF">Plo01_21630</name>
</gene>
<dbReference type="PANTHER" id="PTHR42659">
    <property type="entry name" value="XANTHINE DEHYDROGENASE SUBUNIT C-RELATED"/>
    <property type="match status" value="1"/>
</dbReference>
<feature type="compositionally biased region" description="Gly residues" evidence="4">
    <location>
        <begin position="241"/>
        <end position="250"/>
    </location>
</feature>
<proteinExistence type="predicted"/>
<dbReference type="EMBL" id="BOOH01000018">
    <property type="protein sequence ID" value="GIH75734.1"/>
    <property type="molecule type" value="Genomic_DNA"/>
</dbReference>
<feature type="compositionally biased region" description="Low complexity" evidence="4">
    <location>
        <begin position="251"/>
        <end position="260"/>
    </location>
</feature>
<dbReference type="InterPro" id="IPR036318">
    <property type="entry name" value="FAD-bd_PCMH-like_sf"/>
</dbReference>
<feature type="domain" description="FAD-binding PCMH-type" evidence="5">
    <location>
        <begin position="1"/>
        <end position="180"/>
    </location>
</feature>
<dbReference type="InterPro" id="IPR005107">
    <property type="entry name" value="CO_DH_flav_C"/>
</dbReference>
<evidence type="ECO:0000313" key="6">
    <source>
        <dbReference type="EMBL" id="GIH75734.1"/>
    </source>
</evidence>
<dbReference type="InterPro" id="IPR036683">
    <property type="entry name" value="CO_DH_flav_C_dom_sf"/>
</dbReference>
<keyword evidence="7" id="KW-1185">Reference proteome</keyword>
<evidence type="ECO:0000256" key="1">
    <source>
        <dbReference type="ARBA" id="ARBA00022630"/>
    </source>
</evidence>
<dbReference type="InterPro" id="IPR016169">
    <property type="entry name" value="FAD-bd_PCMH_sub2"/>
</dbReference>
<dbReference type="SUPFAM" id="SSF56176">
    <property type="entry name" value="FAD-binding/transporter-associated domain-like"/>
    <property type="match status" value="1"/>
</dbReference>
<accession>A0A8J3RIV6</accession>
<name>A0A8J3RIV6_9ACTN</name>
<dbReference type="InterPro" id="IPR051312">
    <property type="entry name" value="Diverse_Substr_Oxidored"/>
</dbReference>
<organism evidence="6 7">
    <name type="scientific">Planobispora longispora</name>
    <dbReference type="NCBI Taxonomy" id="28887"/>
    <lineage>
        <taxon>Bacteria</taxon>
        <taxon>Bacillati</taxon>
        <taxon>Actinomycetota</taxon>
        <taxon>Actinomycetes</taxon>
        <taxon>Streptosporangiales</taxon>
        <taxon>Streptosporangiaceae</taxon>
        <taxon>Planobispora</taxon>
    </lineage>
</organism>
<keyword evidence="3" id="KW-0560">Oxidoreductase</keyword>
<dbReference type="Pfam" id="PF00941">
    <property type="entry name" value="FAD_binding_5"/>
    <property type="match status" value="1"/>
</dbReference>
<sequence length="307" mass="31953">MIPATFDYIRPASLDEACHVLRDAGDSGDDVKVLAGGQSLLPLLRLRLAYPSALVDLGRLPGLRGVEDRGDHVFIGALTTHDEVLRSPVVREHVPLVAMATATVADPAVRHRGTFGGSLAHADPAGDLPAVALALDCVFIARSAEGEREIPAAEFFTDYLETALRPGEVLIGVRAPKLGADWGFHYEKFTRTAQAWAIVGVAAAVRSEGGDIAEARIGLTNMGPTPLRAQVAEEALRGLGVAHGNGGGPAPGSAPGSAPDGARDPVRDACGQAAEGASPPSDLHARPDYRAHLARVLTYRAVRAASA</sequence>